<keyword evidence="2" id="KW-0677">Repeat</keyword>
<accession>A0A6A4NLQ6</accession>
<sequence length="71" mass="8266">MKFVVMFRWSTIASKLHGRTDNDVKNNWNTKLKKKLMAGKVCIKKTLTDKDTLPSTSLCFTKTKFYAKLKH</sequence>
<dbReference type="PANTHER" id="PTHR47994:SF5">
    <property type="entry name" value="F14D16.11-RELATED"/>
    <property type="match status" value="1"/>
</dbReference>
<comment type="subcellular location">
    <subcellularLocation>
        <location evidence="1">Nucleus</location>
    </subcellularLocation>
</comment>
<dbReference type="Proteomes" id="UP000447434">
    <property type="component" value="Chromosome 22"/>
</dbReference>
<dbReference type="InterPro" id="IPR001005">
    <property type="entry name" value="SANT/Myb"/>
</dbReference>
<evidence type="ECO:0000256" key="3">
    <source>
        <dbReference type="ARBA" id="ARBA00023125"/>
    </source>
</evidence>
<evidence type="ECO:0000259" key="6">
    <source>
        <dbReference type="PROSITE" id="PS51294"/>
    </source>
</evidence>
<dbReference type="PROSITE" id="PS50090">
    <property type="entry name" value="MYB_LIKE"/>
    <property type="match status" value="1"/>
</dbReference>
<gene>
    <name evidence="7" type="ORF">Lalb_Chr22g0355921</name>
</gene>
<evidence type="ECO:0000313" key="8">
    <source>
        <dbReference type="Proteomes" id="UP000447434"/>
    </source>
</evidence>
<evidence type="ECO:0000256" key="1">
    <source>
        <dbReference type="ARBA" id="ARBA00004123"/>
    </source>
</evidence>
<evidence type="ECO:0000313" key="7">
    <source>
        <dbReference type="EMBL" id="KAE9588494.1"/>
    </source>
</evidence>
<dbReference type="InterPro" id="IPR015495">
    <property type="entry name" value="Myb_TF_plants"/>
</dbReference>
<evidence type="ECO:0000259" key="5">
    <source>
        <dbReference type="PROSITE" id="PS50090"/>
    </source>
</evidence>
<reference evidence="8" key="1">
    <citation type="journal article" date="2020" name="Nat. Commun.">
        <title>Genome sequence of the cluster root forming white lupin.</title>
        <authorList>
            <person name="Hufnagel B."/>
            <person name="Marques A."/>
            <person name="Soriano A."/>
            <person name="Marques L."/>
            <person name="Divol F."/>
            <person name="Doumas P."/>
            <person name="Sallet E."/>
            <person name="Mancinotti D."/>
            <person name="Carrere S."/>
            <person name="Marande W."/>
            <person name="Arribat S."/>
            <person name="Keller J."/>
            <person name="Huneau C."/>
            <person name="Blein T."/>
            <person name="Aime D."/>
            <person name="Laguerre M."/>
            <person name="Taylor J."/>
            <person name="Schubert V."/>
            <person name="Nelson M."/>
            <person name="Geu-Flores F."/>
            <person name="Crespi M."/>
            <person name="Gallardo-Guerrero K."/>
            <person name="Delaux P.-M."/>
            <person name="Salse J."/>
            <person name="Berges H."/>
            <person name="Guyot R."/>
            <person name="Gouzy J."/>
            <person name="Peret B."/>
        </authorList>
    </citation>
    <scope>NUCLEOTIDE SEQUENCE [LARGE SCALE GENOMIC DNA]</scope>
    <source>
        <strain evidence="8">cv. Amiga</strain>
    </source>
</reference>
<dbReference type="CDD" id="cd00167">
    <property type="entry name" value="SANT"/>
    <property type="match status" value="1"/>
</dbReference>
<evidence type="ECO:0000256" key="4">
    <source>
        <dbReference type="ARBA" id="ARBA00023242"/>
    </source>
</evidence>
<dbReference type="PANTHER" id="PTHR47994">
    <property type="entry name" value="F14D16.11-RELATED"/>
    <property type="match status" value="1"/>
</dbReference>
<organism evidence="7 8">
    <name type="scientific">Lupinus albus</name>
    <name type="common">White lupine</name>
    <name type="synonym">Lupinus termis</name>
    <dbReference type="NCBI Taxonomy" id="3870"/>
    <lineage>
        <taxon>Eukaryota</taxon>
        <taxon>Viridiplantae</taxon>
        <taxon>Streptophyta</taxon>
        <taxon>Embryophyta</taxon>
        <taxon>Tracheophyta</taxon>
        <taxon>Spermatophyta</taxon>
        <taxon>Magnoliopsida</taxon>
        <taxon>eudicotyledons</taxon>
        <taxon>Gunneridae</taxon>
        <taxon>Pentapetalae</taxon>
        <taxon>rosids</taxon>
        <taxon>fabids</taxon>
        <taxon>Fabales</taxon>
        <taxon>Fabaceae</taxon>
        <taxon>Papilionoideae</taxon>
        <taxon>50 kb inversion clade</taxon>
        <taxon>genistoids sensu lato</taxon>
        <taxon>core genistoids</taxon>
        <taxon>Genisteae</taxon>
        <taxon>Lupinus</taxon>
    </lineage>
</organism>
<dbReference type="AlphaFoldDB" id="A0A6A4NLQ6"/>
<dbReference type="GO" id="GO:0003677">
    <property type="term" value="F:DNA binding"/>
    <property type="evidence" value="ECO:0007669"/>
    <property type="project" value="UniProtKB-KW"/>
</dbReference>
<dbReference type="EMBL" id="WOCE01000022">
    <property type="protein sequence ID" value="KAE9588494.1"/>
    <property type="molecule type" value="Genomic_DNA"/>
</dbReference>
<keyword evidence="4" id="KW-0539">Nucleus</keyword>
<keyword evidence="3" id="KW-0238">DNA-binding</keyword>
<feature type="domain" description="Myb-like" evidence="5">
    <location>
        <begin position="8"/>
        <end position="32"/>
    </location>
</feature>
<dbReference type="Pfam" id="PF00249">
    <property type="entry name" value="Myb_DNA-binding"/>
    <property type="match status" value="1"/>
</dbReference>
<dbReference type="SUPFAM" id="SSF46689">
    <property type="entry name" value="Homeodomain-like"/>
    <property type="match status" value="1"/>
</dbReference>
<dbReference type="GO" id="GO:0005634">
    <property type="term" value="C:nucleus"/>
    <property type="evidence" value="ECO:0007669"/>
    <property type="project" value="UniProtKB-SubCell"/>
</dbReference>
<dbReference type="InterPro" id="IPR017930">
    <property type="entry name" value="Myb_dom"/>
</dbReference>
<dbReference type="Gene3D" id="1.10.10.60">
    <property type="entry name" value="Homeodomain-like"/>
    <property type="match status" value="1"/>
</dbReference>
<dbReference type="PROSITE" id="PS51294">
    <property type="entry name" value="HTH_MYB"/>
    <property type="match status" value="1"/>
</dbReference>
<proteinExistence type="predicted"/>
<protein>
    <submittedName>
        <fullName evidence="7">Putative transcription factor MYB-HB-like family</fullName>
    </submittedName>
</protein>
<comment type="caution">
    <text evidence="7">The sequence shown here is derived from an EMBL/GenBank/DDBJ whole genome shotgun (WGS) entry which is preliminary data.</text>
</comment>
<evidence type="ECO:0000256" key="2">
    <source>
        <dbReference type="ARBA" id="ARBA00022737"/>
    </source>
</evidence>
<name>A0A6A4NLQ6_LUPAL</name>
<feature type="domain" description="HTH myb-type" evidence="6">
    <location>
        <begin position="1"/>
        <end position="36"/>
    </location>
</feature>
<keyword evidence="8" id="KW-1185">Reference proteome</keyword>
<dbReference type="InterPro" id="IPR009057">
    <property type="entry name" value="Homeodomain-like_sf"/>
</dbReference>